<sequence length="257" mass="28847">MMNRSKPSKHVLIWIVSLFCIATISSCSKDDDVVTPEVNADQLYAQSIMDAIWADSSEVIDTLWPIANTNAKLKWKTINGQSYVLMATFMRFPGSYPEGDSITNTWGDSWLFAPTQMKERIGSSFTASSDTIMRVCQLLGLPPVNARSNTHIAEVWVKPERLMRPAGNPSITTTTSSAVLSGGVSPEYSSWFNDYIIYAYYRPLQPANDYHYPWTRLGYTYDWAPGSKKVGLSEYVLQASSGIWVEKVRTASAYFKD</sequence>
<keyword evidence="3" id="KW-1185">Reference proteome</keyword>
<feature type="chain" id="PRO_5029742008" description="Lipoprotein" evidence="1">
    <location>
        <begin position="30"/>
        <end position="257"/>
    </location>
</feature>
<evidence type="ECO:0000313" key="3">
    <source>
        <dbReference type="Proteomes" id="UP000461730"/>
    </source>
</evidence>
<evidence type="ECO:0000313" key="2">
    <source>
        <dbReference type="EMBL" id="MVT08458.1"/>
    </source>
</evidence>
<proteinExistence type="predicted"/>
<dbReference type="Proteomes" id="UP000461730">
    <property type="component" value="Unassembled WGS sequence"/>
</dbReference>
<organism evidence="2 3">
    <name type="scientific">Chitinophaga tropicalis</name>
    <dbReference type="NCBI Taxonomy" id="2683588"/>
    <lineage>
        <taxon>Bacteria</taxon>
        <taxon>Pseudomonadati</taxon>
        <taxon>Bacteroidota</taxon>
        <taxon>Chitinophagia</taxon>
        <taxon>Chitinophagales</taxon>
        <taxon>Chitinophagaceae</taxon>
        <taxon>Chitinophaga</taxon>
    </lineage>
</organism>
<accession>A0A7K1U284</accession>
<dbReference type="PROSITE" id="PS51257">
    <property type="entry name" value="PROKAR_LIPOPROTEIN"/>
    <property type="match status" value="1"/>
</dbReference>
<comment type="caution">
    <text evidence="2">The sequence shown here is derived from an EMBL/GenBank/DDBJ whole genome shotgun (WGS) entry which is preliminary data.</text>
</comment>
<evidence type="ECO:0000256" key="1">
    <source>
        <dbReference type="SAM" id="SignalP"/>
    </source>
</evidence>
<reference evidence="2 3" key="1">
    <citation type="submission" date="2019-12" db="EMBL/GenBank/DDBJ databases">
        <title>Chitinophaga sp. strain ysch24 (GDMCC 1.1355), whole genome shotgun sequence.</title>
        <authorList>
            <person name="Zhang X."/>
        </authorList>
    </citation>
    <scope>NUCLEOTIDE SEQUENCE [LARGE SCALE GENOMIC DNA]</scope>
    <source>
        <strain evidence="3">ysch24</strain>
    </source>
</reference>
<keyword evidence="1" id="KW-0732">Signal</keyword>
<name>A0A7K1U284_9BACT</name>
<gene>
    <name evidence="2" type="ORF">GO493_09330</name>
</gene>
<evidence type="ECO:0008006" key="4">
    <source>
        <dbReference type="Google" id="ProtNLM"/>
    </source>
</evidence>
<dbReference type="AlphaFoldDB" id="A0A7K1U284"/>
<feature type="signal peptide" evidence="1">
    <location>
        <begin position="1"/>
        <end position="29"/>
    </location>
</feature>
<protein>
    <recommendedName>
        <fullName evidence="4">Lipoprotein</fullName>
    </recommendedName>
</protein>
<dbReference type="EMBL" id="WRXN01000003">
    <property type="protein sequence ID" value="MVT08458.1"/>
    <property type="molecule type" value="Genomic_DNA"/>
</dbReference>